<evidence type="ECO:0000256" key="2">
    <source>
        <dbReference type="ARBA" id="ARBA00011063"/>
    </source>
</evidence>
<keyword evidence="7" id="KW-1185">Reference proteome</keyword>
<dbReference type="GO" id="GO:0004751">
    <property type="term" value="F:ribose-5-phosphate isomerase activity"/>
    <property type="evidence" value="ECO:0007669"/>
    <property type="project" value="UniProtKB-EC"/>
</dbReference>
<dbReference type="NCBIfam" id="TIGR00689">
    <property type="entry name" value="rpiB_lacA_lacB"/>
    <property type="match status" value="1"/>
</dbReference>
<dbReference type="Pfam" id="PF02502">
    <property type="entry name" value="LacAB_rpiB"/>
    <property type="match status" value="1"/>
</dbReference>
<dbReference type="InterPro" id="IPR023485">
    <property type="entry name" value="Ptyr_pPase"/>
</dbReference>
<dbReference type="InterPro" id="IPR036196">
    <property type="entry name" value="Ptyr_pPase_sf"/>
</dbReference>
<dbReference type="PANTHER" id="PTHR30345:SF0">
    <property type="entry name" value="DNA DAMAGE-REPAIR_TOLERATION PROTEIN DRT102"/>
    <property type="match status" value="1"/>
</dbReference>
<dbReference type="RefSeq" id="WP_324716211.1">
    <property type="nucleotide sequence ID" value="NZ_CP141615.1"/>
</dbReference>
<protein>
    <submittedName>
        <fullName evidence="6">Ribose 5-phosphate isomerase B</fullName>
        <ecNumber evidence="6">5.3.1.6</ecNumber>
    </submittedName>
</protein>
<evidence type="ECO:0000313" key="7">
    <source>
        <dbReference type="Proteomes" id="UP001332192"/>
    </source>
</evidence>
<dbReference type="EMBL" id="CP141615">
    <property type="protein sequence ID" value="WRP16939.1"/>
    <property type="molecule type" value="Genomic_DNA"/>
</dbReference>
<feature type="domain" description="Phosphotyrosine protein phosphatase I" evidence="5">
    <location>
        <begin position="2"/>
        <end position="145"/>
    </location>
</feature>
<name>A0ABZ1BVX2_9FIRM</name>
<dbReference type="SMART" id="SM00226">
    <property type="entry name" value="LMWPc"/>
    <property type="match status" value="1"/>
</dbReference>
<dbReference type="Gene3D" id="3.40.1400.10">
    <property type="entry name" value="Sugar-phosphate isomerase, RpiB/LacA/LacB"/>
    <property type="match status" value="1"/>
</dbReference>
<dbReference type="InterPro" id="IPR003500">
    <property type="entry name" value="RpiB_LacA_LacB"/>
</dbReference>
<dbReference type="NCBIfam" id="TIGR01120">
    <property type="entry name" value="rpiB"/>
    <property type="match status" value="1"/>
</dbReference>
<dbReference type="PRINTS" id="PR00719">
    <property type="entry name" value="LMWPTPASE"/>
</dbReference>
<comment type="similarity">
    <text evidence="1">Belongs to the LacAB/RpiB family.</text>
</comment>
<dbReference type="SUPFAM" id="SSF89623">
    <property type="entry name" value="Ribose/Galactose isomerase RpiB/AlsB"/>
    <property type="match status" value="1"/>
</dbReference>
<gene>
    <name evidence="6" type="primary">rpiB</name>
    <name evidence="6" type="ORF">U7230_12725</name>
</gene>
<dbReference type="Gene3D" id="3.40.50.2300">
    <property type="match status" value="1"/>
</dbReference>
<dbReference type="EC" id="5.3.1.6" evidence="6"/>
<dbReference type="Pfam" id="PF01451">
    <property type="entry name" value="LMWPc"/>
    <property type="match status" value="1"/>
</dbReference>
<accession>A0ABZ1BVX2</accession>
<keyword evidence="4 6" id="KW-0413">Isomerase</keyword>
<dbReference type="Proteomes" id="UP001332192">
    <property type="component" value="Chromosome"/>
</dbReference>
<organism evidence="6 7">
    <name type="scientific">Carboxydichorda subterranea</name>
    <dbReference type="NCBI Taxonomy" id="3109565"/>
    <lineage>
        <taxon>Bacteria</taxon>
        <taxon>Bacillati</taxon>
        <taxon>Bacillota</taxon>
        <taxon>Limnochordia</taxon>
        <taxon>Limnochordales</taxon>
        <taxon>Geochordaceae</taxon>
        <taxon>Carboxydichorda</taxon>
    </lineage>
</organism>
<comment type="similarity">
    <text evidence="2">Belongs to the low molecular weight phosphotyrosine protein phosphatase family.</text>
</comment>
<sequence length="302" mass="32367">MTQVLFVCSGNTCRSPLAAALFQRALVRRNLAAEVGSAGVSASDGEAASGPAQEVAREWGFDLSRHRSRRAAADLVRSAELVLAMTEAHKRQLLQMAPEAAGRVFTLAEYAGTQGDVDDPFGQDLDRYRATMRQIETLTERAADRWERSHGHARDRVMVGWDHAGRVLREPVVEVLRQAGLQVEETGPEEGQPADYPDVARQVAEAVASGKAAFGVLLCGTGIGMSIAANKVRGVRAALCHDPFSARMARAHNDANVLAMGGRVIGPGPAGEVVRAFLEGKFEGGRHGRRVEKIAGLEHPSC</sequence>
<dbReference type="InterPro" id="IPR004785">
    <property type="entry name" value="RpiB"/>
</dbReference>
<keyword evidence="3" id="KW-0378">Hydrolase</keyword>
<proteinExistence type="inferred from homology"/>
<evidence type="ECO:0000256" key="1">
    <source>
        <dbReference type="ARBA" id="ARBA00008754"/>
    </source>
</evidence>
<dbReference type="InterPro" id="IPR036569">
    <property type="entry name" value="RpiB_LacA_LacB_sf"/>
</dbReference>
<evidence type="ECO:0000259" key="5">
    <source>
        <dbReference type="SMART" id="SM00226"/>
    </source>
</evidence>
<dbReference type="SUPFAM" id="SSF52788">
    <property type="entry name" value="Phosphotyrosine protein phosphatases I"/>
    <property type="match status" value="1"/>
</dbReference>
<dbReference type="NCBIfam" id="NF004051">
    <property type="entry name" value="PRK05571.1"/>
    <property type="match status" value="1"/>
</dbReference>
<reference evidence="6 7" key="1">
    <citation type="journal article" date="2024" name="Front. Microbiol.">
        <title>Novel thermophilic genera Geochorda gen. nov. and Carboxydochorda gen. nov. from the deep terrestrial subsurface reveal the ecophysiological diversity in the class Limnochordia.</title>
        <authorList>
            <person name="Karnachuk O.V."/>
            <person name="Lukina A.P."/>
            <person name="Avakyan M.R."/>
            <person name="Kadnikov V.V."/>
            <person name="Begmatov S."/>
            <person name="Beletsky A.V."/>
            <person name="Vlasova K.G."/>
            <person name="Novikov A.A."/>
            <person name="Shcherbakova V.A."/>
            <person name="Mardanov A.V."/>
            <person name="Ravin N.V."/>
        </authorList>
    </citation>
    <scope>NUCLEOTIDE SEQUENCE [LARGE SCALE GENOMIC DNA]</scope>
    <source>
        <strain evidence="6 7">L945</strain>
    </source>
</reference>
<evidence type="ECO:0000256" key="4">
    <source>
        <dbReference type="ARBA" id="ARBA00023235"/>
    </source>
</evidence>
<dbReference type="PANTHER" id="PTHR30345">
    <property type="entry name" value="RIBOSE-5-PHOSPHATE ISOMERASE B"/>
    <property type="match status" value="1"/>
</dbReference>
<evidence type="ECO:0000256" key="3">
    <source>
        <dbReference type="ARBA" id="ARBA00022801"/>
    </source>
</evidence>
<dbReference type="CDD" id="cd16344">
    <property type="entry name" value="LMWPAP"/>
    <property type="match status" value="1"/>
</dbReference>
<evidence type="ECO:0000313" key="6">
    <source>
        <dbReference type="EMBL" id="WRP16939.1"/>
    </source>
</evidence>
<dbReference type="InterPro" id="IPR017867">
    <property type="entry name" value="Tyr_phospatase_low_mol_wt"/>
</dbReference>